<name>A0A537JVV8_9BACT</name>
<gene>
    <name evidence="10" type="ORF">E6H00_14905</name>
</gene>
<dbReference type="GO" id="GO:0032217">
    <property type="term" value="F:riboflavin transmembrane transporter activity"/>
    <property type="evidence" value="ECO:0007669"/>
    <property type="project" value="UniProtKB-UniRule"/>
</dbReference>
<proteinExistence type="inferred from homology"/>
<evidence type="ECO:0000256" key="8">
    <source>
        <dbReference type="PIRNR" id="PIRNR037778"/>
    </source>
</evidence>
<feature type="transmembrane region" description="Helical" evidence="9">
    <location>
        <begin position="55"/>
        <end position="79"/>
    </location>
</feature>
<evidence type="ECO:0000313" key="10">
    <source>
        <dbReference type="EMBL" id="TMI87678.1"/>
    </source>
</evidence>
<keyword evidence="4 8" id="KW-1003">Cell membrane</keyword>
<dbReference type="EMBL" id="VBAK01000152">
    <property type="protein sequence ID" value="TMI87678.1"/>
    <property type="molecule type" value="Genomic_DNA"/>
</dbReference>
<evidence type="ECO:0000256" key="6">
    <source>
        <dbReference type="ARBA" id="ARBA00022989"/>
    </source>
</evidence>
<evidence type="ECO:0000256" key="3">
    <source>
        <dbReference type="ARBA" id="ARBA00022448"/>
    </source>
</evidence>
<evidence type="ECO:0000256" key="4">
    <source>
        <dbReference type="ARBA" id="ARBA00022475"/>
    </source>
</evidence>
<feature type="transmembrane region" description="Helical" evidence="9">
    <location>
        <begin position="12"/>
        <end position="35"/>
    </location>
</feature>
<reference evidence="10 11" key="1">
    <citation type="journal article" date="2019" name="Nat. Microbiol.">
        <title>Mediterranean grassland soil C-N compound turnover is dependent on rainfall and depth, and is mediated by genomically divergent microorganisms.</title>
        <authorList>
            <person name="Diamond S."/>
            <person name="Andeer P.F."/>
            <person name="Li Z."/>
            <person name="Crits-Christoph A."/>
            <person name="Burstein D."/>
            <person name="Anantharaman K."/>
            <person name="Lane K.R."/>
            <person name="Thomas B.C."/>
            <person name="Pan C."/>
            <person name="Northen T.R."/>
            <person name="Banfield J.F."/>
        </authorList>
    </citation>
    <scope>NUCLEOTIDE SEQUENCE [LARGE SCALE GENOMIC DNA]</scope>
    <source>
        <strain evidence="10">NP_3</strain>
    </source>
</reference>
<dbReference type="PANTHER" id="PTHR38438:SF1">
    <property type="entry name" value="RIBOFLAVIN TRANSPORTER RIBU"/>
    <property type="match status" value="1"/>
</dbReference>
<dbReference type="Gene3D" id="1.10.1760.20">
    <property type="match status" value="1"/>
</dbReference>
<protein>
    <recommendedName>
        <fullName evidence="8">Riboflavin transporter</fullName>
    </recommendedName>
</protein>
<keyword evidence="6 9" id="KW-1133">Transmembrane helix</keyword>
<comment type="subcellular location">
    <subcellularLocation>
        <location evidence="1">Cell membrane</location>
        <topology evidence="1">Multi-pass membrane protein</topology>
    </subcellularLocation>
</comment>
<comment type="caution">
    <text evidence="10">The sequence shown here is derived from an EMBL/GenBank/DDBJ whole genome shotgun (WGS) entry which is preliminary data.</text>
</comment>
<organism evidence="10 11">
    <name type="scientific">Candidatus Segetimicrobium genomatis</name>
    <dbReference type="NCBI Taxonomy" id="2569760"/>
    <lineage>
        <taxon>Bacteria</taxon>
        <taxon>Bacillati</taxon>
        <taxon>Candidatus Sysuimicrobiota</taxon>
        <taxon>Candidatus Sysuimicrobiia</taxon>
        <taxon>Candidatus Sysuimicrobiales</taxon>
        <taxon>Candidatus Segetimicrobiaceae</taxon>
        <taxon>Candidatus Segetimicrobium</taxon>
    </lineage>
</organism>
<evidence type="ECO:0000256" key="1">
    <source>
        <dbReference type="ARBA" id="ARBA00004651"/>
    </source>
</evidence>
<dbReference type="GO" id="GO:0005886">
    <property type="term" value="C:plasma membrane"/>
    <property type="evidence" value="ECO:0007669"/>
    <property type="project" value="UniProtKB-SubCell"/>
</dbReference>
<feature type="transmembrane region" description="Helical" evidence="9">
    <location>
        <begin position="151"/>
        <end position="175"/>
    </location>
</feature>
<feature type="transmembrane region" description="Helical" evidence="9">
    <location>
        <begin position="115"/>
        <end position="139"/>
    </location>
</feature>
<feature type="transmembrane region" description="Helical" evidence="9">
    <location>
        <begin position="86"/>
        <end position="103"/>
    </location>
</feature>
<dbReference type="Pfam" id="PF12822">
    <property type="entry name" value="ECF_trnsprt"/>
    <property type="match status" value="1"/>
</dbReference>
<dbReference type="InterPro" id="IPR024529">
    <property type="entry name" value="ECF_trnsprt_substrate-spec"/>
</dbReference>
<comment type="function">
    <text evidence="8">Probably a riboflavin-binding protein that interacts with the energy-coupling factor (ECF) ABC-transporter complex.</text>
</comment>
<dbReference type="AlphaFoldDB" id="A0A537JVV8"/>
<dbReference type="Proteomes" id="UP000318509">
    <property type="component" value="Unassembled WGS sequence"/>
</dbReference>
<keyword evidence="5 9" id="KW-0812">Transmembrane</keyword>
<comment type="similarity">
    <text evidence="2 8">Belongs to the prokaryotic riboflavin transporter (P-RFT) (TC 2.A.87) family.</text>
</comment>
<dbReference type="InterPro" id="IPR025720">
    <property type="entry name" value="RibU"/>
</dbReference>
<keyword evidence="3 8" id="KW-0813">Transport</keyword>
<keyword evidence="7 8" id="KW-0472">Membrane</keyword>
<dbReference type="PANTHER" id="PTHR38438">
    <property type="entry name" value="RIBOFLAVIN TRANSPORTER RIBU"/>
    <property type="match status" value="1"/>
</dbReference>
<dbReference type="PIRSF" id="PIRSF037778">
    <property type="entry name" value="UCP037778_transp_RibU"/>
    <property type="match status" value="1"/>
</dbReference>
<accession>A0A537JVV8</accession>
<evidence type="ECO:0000256" key="5">
    <source>
        <dbReference type="ARBA" id="ARBA00022692"/>
    </source>
</evidence>
<evidence type="ECO:0000256" key="9">
    <source>
        <dbReference type="SAM" id="Phobius"/>
    </source>
</evidence>
<evidence type="ECO:0000313" key="11">
    <source>
        <dbReference type="Proteomes" id="UP000318509"/>
    </source>
</evidence>
<evidence type="ECO:0000256" key="2">
    <source>
        <dbReference type="ARBA" id="ARBA00005540"/>
    </source>
</evidence>
<sequence length="201" mass="20907">MKAGETQAGRAQRVVVAGMCAAAAFLMMAAIRIPLLPQAPFLTYDPSDAVGLLVGVIYGPATGAMVVFIKDILFLLFLAKGPFGPVADFIAAGTFVAVTAWAFRRGSGPLPSRLLRAAVLGTAARVVVMIPVNFPILALQFGMSPARIARLLWSAIVPFNAIKGAINAGLALVIAEPVARYAAPRLVSAPKPEAVPRSPSC</sequence>
<evidence type="ECO:0000256" key="7">
    <source>
        <dbReference type="ARBA" id="ARBA00023136"/>
    </source>
</evidence>